<dbReference type="GO" id="GO:0004176">
    <property type="term" value="F:ATP-dependent peptidase activity"/>
    <property type="evidence" value="ECO:0007669"/>
    <property type="project" value="InterPro"/>
</dbReference>
<dbReference type="SUPFAM" id="SSF55486">
    <property type="entry name" value="Metalloproteases ('zincins'), catalytic domain"/>
    <property type="match status" value="1"/>
</dbReference>
<dbReference type="Gene3D" id="3.40.390.10">
    <property type="entry name" value="Collagenase (Catalytic Domain)"/>
    <property type="match status" value="1"/>
</dbReference>
<organism evidence="6 7">
    <name type="scientific">Meloidogyne javanica</name>
    <name type="common">Root-knot nematode worm</name>
    <dbReference type="NCBI Taxonomy" id="6303"/>
    <lineage>
        <taxon>Eukaryota</taxon>
        <taxon>Metazoa</taxon>
        <taxon>Ecdysozoa</taxon>
        <taxon>Nematoda</taxon>
        <taxon>Chromadorea</taxon>
        <taxon>Rhabditida</taxon>
        <taxon>Tylenchina</taxon>
        <taxon>Tylenchomorpha</taxon>
        <taxon>Tylenchoidea</taxon>
        <taxon>Meloidogynidae</taxon>
        <taxon>Meloidogyninae</taxon>
        <taxon>Meloidogyne</taxon>
        <taxon>Meloidogyne incognita group</taxon>
    </lineage>
</organism>
<evidence type="ECO:0000256" key="2">
    <source>
        <dbReference type="PROSITE-ProRule" id="PRU01211"/>
    </source>
</evidence>
<feature type="binding site" evidence="2">
    <location>
        <position position="286"/>
    </location>
    <ligand>
        <name>Zn(2+)</name>
        <dbReference type="ChEBI" id="CHEBI:29105"/>
        <note>catalytic</note>
    </ligand>
</feature>
<dbReference type="InterPro" id="IPR000642">
    <property type="entry name" value="Peptidase_M41"/>
</dbReference>
<dbReference type="GO" id="GO:0008270">
    <property type="term" value="F:zinc ion binding"/>
    <property type="evidence" value="ECO:0007669"/>
    <property type="project" value="UniProtKB-UniRule"/>
</dbReference>
<evidence type="ECO:0000259" key="5">
    <source>
        <dbReference type="PROSITE" id="PS51864"/>
    </source>
</evidence>
<accession>A0A915N8X2</accession>
<keyword evidence="1" id="KW-1015">Disulfide bond</keyword>
<feature type="binding site" evidence="2">
    <location>
        <position position="280"/>
    </location>
    <ligand>
        <name>Zn(2+)</name>
        <dbReference type="ChEBI" id="CHEBI:29105"/>
        <note>catalytic</note>
    </ligand>
</feature>
<dbReference type="Pfam" id="PF01400">
    <property type="entry name" value="Astacin"/>
    <property type="match status" value="1"/>
</dbReference>
<dbReference type="EC" id="3.4.24.-" evidence="3"/>
<dbReference type="GO" id="GO:0004222">
    <property type="term" value="F:metalloendopeptidase activity"/>
    <property type="evidence" value="ECO:0007669"/>
    <property type="project" value="UniProtKB-UniRule"/>
</dbReference>
<keyword evidence="2 3" id="KW-0862">Zinc</keyword>
<keyword evidence="4" id="KW-0812">Transmembrane</keyword>
<dbReference type="PROSITE" id="PS51864">
    <property type="entry name" value="ASTACIN"/>
    <property type="match status" value="1"/>
</dbReference>
<dbReference type="Pfam" id="PF01434">
    <property type="entry name" value="Peptidase_M41"/>
    <property type="match status" value="1"/>
</dbReference>
<evidence type="ECO:0000313" key="7">
    <source>
        <dbReference type="WBParaSite" id="scaffold9589_cov278.g14101"/>
    </source>
</evidence>
<keyword evidence="6" id="KW-1185">Reference proteome</keyword>
<comment type="cofactor">
    <cofactor evidence="2 3">
        <name>Zn(2+)</name>
        <dbReference type="ChEBI" id="CHEBI:29105"/>
    </cofactor>
    <text evidence="2 3">Binds 1 zinc ion per subunit.</text>
</comment>
<dbReference type="InterPro" id="IPR037219">
    <property type="entry name" value="Peptidase_M41-like"/>
</dbReference>
<evidence type="ECO:0000256" key="4">
    <source>
        <dbReference type="SAM" id="Phobius"/>
    </source>
</evidence>
<keyword evidence="2 3" id="KW-0645">Protease</keyword>
<evidence type="ECO:0000313" key="6">
    <source>
        <dbReference type="Proteomes" id="UP000887561"/>
    </source>
</evidence>
<protein>
    <recommendedName>
        <fullName evidence="3">Metalloendopeptidase</fullName>
        <ecNumber evidence="3">3.4.24.-</ecNumber>
    </recommendedName>
</protein>
<dbReference type="PANTHER" id="PTHR10127:SF802">
    <property type="entry name" value="ZINC METALLOPROTEINASE NAS-10"/>
    <property type="match status" value="1"/>
</dbReference>
<dbReference type="PANTHER" id="PTHR10127">
    <property type="entry name" value="DISCOIDIN, CUB, EGF, LAMININ , AND ZINC METALLOPROTEASE DOMAIN CONTAINING"/>
    <property type="match status" value="1"/>
</dbReference>
<keyword evidence="2 3" id="KW-0482">Metalloprotease</keyword>
<name>A0A915N8X2_MELJA</name>
<feature type="transmembrane region" description="Helical" evidence="4">
    <location>
        <begin position="441"/>
        <end position="468"/>
    </location>
</feature>
<dbReference type="InterPro" id="IPR024079">
    <property type="entry name" value="MetalloPept_cat_dom_sf"/>
</dbReference>
<dbReference type="InterPro" id="IPR006026">
    <property type="entry name" value="Peptidase_Metallo"/>
</dbReference>
<reference evidence="7" key="1">
    <citation type="submission" date="2022-11" db="UniProtKB">
        <authorList>
            <consortium name="WormBaseParasite"/>
        </authorList>
    </citation>
    <scope>IDENTIFICATION</scope>
</reference>
<keyword evidence="2 3" id="KW-0479">Metal-binding</keyword>
<dbReference type="GO" id="GO:0006508">
    <property type="term" value="P:proteolysis"/>
    <property type="evidence" value="ECO:0007669"/>
    <property type="project" value="UniProtKB-KW"/>
</dbReference>
<evidence type="ECO:0000256" key="1">
    <source>
        <dbReference type="ARBA" id="ARBA00023157"/>
    </source>
</evidence>
<dbReference type="WBParaSite" id="scaffold9589_cov278.g14101">
    <property type="protein sequence ID" value="scaffold9589_cov278.g14101"/>
    <property type="gene ID" value="scaffold9589_cov278.g14101"/>
</dbReference>
<dbReference type="InterPro" id="IPR001506">
    <property type="entry name" value="Peptidase_M12A"/>
</dbReference>
<evidence type="ECO:0000256" key="3">
    <source>
        <dbReference type="RuleBase" id="RU361183"/>
    </source>
</evidence>
<dbReference type="SMART" id="SM00235">
    <property type="entry name" value="ZnMc"/>
    <property type="match status" value="1"/>
</dbReference>
<feature type="active site" evidence="2">
    <location>
        <position position="277"/>
    </location>
</feature>
<keyword evidence="4" id="KW-0472">Membrane</keyword>
<feature type="domain" description="Peptidase M12A" evidence="5">
    <location>
        <begin position="250"/>
        <end position="382"/>
    </location>
</feature>
<dbReference type="PRINTS" id="PR00480">
    <property type="entry name" value="ASTACIN"/>
</dbReference>
<dbReference type="Proteomes" id="UP000887561">
    <property type="component" value="Unplaced"/>
</dbReference>
<sequence length="827" mass="92258">MGMKTSGSNMQMNANTWSTEWTMQPWSWSVGPEVYKIKEIFCARHPNNPKCQGRPESPIQNSIPQITPSQPQIPIEEPKTKPMPFGYLDAEARDAIIKNCKSGIIDCKSQPFGMEQKRNMVIQHEMDFARKQYSSSSSYLSPGLISKRIDLIHELKLKMIKVAGLGEYVTPVNDGTFEHDVLLTESQAQNLINALDQTPYPSNKKYGYGHGRSQRSSLFLDQLQAQRWPIGESIKYFIDANIGNVSCGLSYIGRVTPANPIYLSFQCQDPIGVAAHETMHALGVNHEHLRSDRDEYINIQWENINPQFYDFFAIADPSKFTPFGVIYSFDSIMHYGAFTASLNNQKPTMVPKIDPQINTPKMGQRQRLSVQDIELLNKMYCKQSACFDTSVYCGVWALRGFCSVYPQYGGLGLASVRHGAVLPRLFGLLELIIHYLHTQSFGIMLLVVVIAGLFVLVALIIACAVIAAKKDPKEGKSKADRSSDPDVEACNVNDAICAQTEREKSALVLETKEPFFEDFDVKDSSSDPDLEPCDVNDAICAQTEREKSALVLETKEPFFEDLNVKDSSSDPVVEAFNVNDAICAQTEREKSALVLETKEPFFEDLNVKDSSSDPVVEACNVNDAICTFASVLNGQDVMGGQLLIECKASINNAIATGLSEDERMQLAVHEAGHAWLAFRGGFRVVKITLIPNGELLGRTILEHGAKNVWSFKERNNLQIAFWAARCAELSLRGNEMTTLFGADKLAIRKLAESNVHEYGLCEDQALATIKPNSNEFMSKQDAVIYGNMKFCETQAIKMVEEDKQAINALAQLLYNCNELTDEGRIRK</sequence>
<dbReference type="Gene3D" id="1.20.58.760">
    <property type="entry name" value="Peptidase M41"/>
    <property type="match status" value="1"/>
</dbReference>
<comment type="caution">
    <text evidence="2">Lacks conserved residue(s) required for the propagation of feature annotation.</text>
</comment>
<keyword evidence="2 3" id="KW-0378">Hydrolase</keyword>
<proteinExistence type="predicted"/>
<feature type="binding site" evidence="2">
    <location>
        <position position="276"/>
    </location>
    <ligand>
        <name>Zn(2+)</name>
        <dbReference type="ChEBI" id="CHEBI:29105"/>
        <note>catalytic</note>
    </ligand>
</feature>
<keyword evidence="4" id="KW-1133">Transmembrane helix</keyword>
<dbReference type="AlphaFoldDB" id="A0A915N8X2"/>
<dbReference type="SUPFAM" id="SSF140990">
    <property type="entry name" value="FtsH protease domain-like"/>
    <property type="match status" value="1"/>
</dbReference>
<dbReference type="GO" id="GO:0005524">
    <property type="term" value="F:ATP binding"/>
    <property type="evidence" value="ECO:0007669"/>
    <property type="project" value="InterPro"/>
</dbReference>